<dbReference type="AlphaFoldDB" id="A0A1H9RBT2"/>
<organism evidence="1 2">
    <name type="scientific">Lentzea albida</name>
    <dbReference type="NCBI Taxonomy" id="65499"/>
    <lineage>
        <taxon>Bacteria</taxon>
        <taxon>Bacillati</taxon>
        <taxon>Actinomycetota</taxon>
        <taxon>Actinomycetes</taxon>
        <taxon>Pseudonocardiales</taxon>
        <taxon>Pseudonocardiaceae</taxon>
        <taxon>Lentzea</taxon>
    </lineage>
</organism>
<evidence type="ECO:0000313" key="1">
    <source>
        <dbReference type="EMBL" id="SER69995.1"/>
    </source>
</evidence>
<gene>
    <name evidence="1" type="ORF">SAMN04488000_11130</name>
</gene>
<dbReference type="OrthoDB" id="3700530at2"/>
<dbReference type="Proteomes" id="UP000199503">
    <property type="component" value="Unassembled WGS sequence"/>
</dbReference>
<sequence length="83" mass="8613">MTINGYTARHRAMLQAIADGRGELVCGRTPSLSVDGLWCDFTATVELFSGGLFRPARQAAAGASAPAVLTTSGVRVLRSFAAA</sequence>
<accession>A0A1H9RBT2</accession>
<keyword evidence="2" id="KW-1185">Reference proteome</keyword>
<protein>
    <submittedName>
        <fullName evidence="1">Uncharacterized protein</fullName>
    </submittedName>
</protein>
<reference evidence="2" key="1">
    <citation type="submission" date="2016-10" db="EMBL/GenBank/DDBJ databases">
        <authorList>
            <person name="Varghese N."/>
            <person name="Submissions S."/>
        </authorList>
    </citation>
    <scope>NUCLEOTIDE SEQUENCE [LARGE SCALE GENOMIC DNA]</scope>
    <source>
        <strain evidence="2">DSM 44437</strain>
    </source>
</reference>
<name>A0A1H9RBT2_9PSEU</name>
<dbReference type="STRING" id="65499.SAMN04488000_11130"/>
<dbReference type="RefSeq" id="WP_089920387.1">
    <property type="nucleotide sequence ID" value="NZ_FOFV01000011.1"/>
</dbReference>
<proteinExistence type="predicted"/>
<evidence type="ECO:0000313" key="2">
    <source>
        <dbReference type="Proteomes" id="UP000199503"/>
    </source>
</evidence>
<dbReference type="EMBL" id="FOFV01000011">
    <property type="protein sequence ID" value="SER69995.1"/>
    <property type="molecule type" value="Genomic_DNA"/>
</dbReference>